<dbReference type="EMBL" id="SMFZ01000001">
    <property type="protein sequence ID" value="TCK27111.1"/>
    <property type="molecule type" value="Genomic_DNA"/>
</dbReference>
<evidence type="ECO:0000313" key="1">
    <source>
        <dbReference type="EMBL" id="TCK27111.1"/>
    </source>
</evidence>
<gene>
    <name evidence="1" type="ORF">EV378_2968</name>
</gene>
<dbReference type="AlphaFoldDB" id="A0A4R1HZV5"/>
<dbReference type="RefSeq" id="WP_243653622.1">
    <property type="nucleotide sequence ID" value="NZ_SMFZ01000001.1"/>
</dbReference>
<name>A0A4R1HZV5_PSEEN</name>
<keyword evidence="2" id="KW-1185">Reference proteome</keyword>
<proteinExistence type="predicted"/>
<dbReference type="Proteomes" id="UP000295560">
    <property type="component" value="Unassembled WGS sequence"/>
</dbReference>
<protein>
    <submittedName>
        <fullName evidence="1">Uncharacterized protein</fullName>
    </submittedName>
</protein>
<comment type="caution">
    <text evidence="1">The sequence shown here is derived from an EMBL/GenBank/DDBJ whole genome shotgun (WGS) entry which is preliminary data.</text>
</comment>
<evidence type="ECO:0000313" key="2">
    <source>
        <dbReference type="Proteomes" id="UP000295560"/>
    </source>
</evidence>
<accession>A0A4R1HZV5</accession>
<sequence>MSLFSAEARPAGMADLVGLLCGPGRIERFGAGDTARLDVPLPWPGRERALRALAAARSVTLRPAPPENEDDDGSLRSAYRRDLVGLARTWTCPAGAKRIPPGFQLDGAVLRLWALAAGMTDLRGGYVLLLDPSAPWTHGPLVAATTRVGLPPARLEAGEHGAPGPALRIGGARRLARLAELVGPEPVALRPGDWPRCHGRPAA</sequence>
<organism evidence="1 2">
    <name type="scientific">Pseudonocardia endophytica</name>
    <dbReference type="NCBI Taxonomy" id="401976"/>
    <lineage>
        <taxon>Bacteria</taxon>
        <taxon>Bacillati</taxon>
        <taxon>Actinomycetota</taxon>
        <taxon>Actinomycetes</taxon>
        <taxon>Pseudonocardiales</taxon>
        <taxon>Pseudonocardiaceae</taxon>
        <taxon>Pseudonocardia</taxon>
    </lineage>
</organism>
<reference evidence="1 2" key="1">
    <citation type="submission" date="2019-03" db="EMBL/GenBank/DDBJ databases">
        <title>Sequencing the genomes of 1000 actinobacteria strains.</title>
        <authorList>
            <person name="Klenk H.-P."/>
        </authorList>
    </citation>
    <scope>NUCLEOTIDE SEQUENCE [LARGE SCALE GENOMIC DNA]</scope>
    <source>
        <strain evidence="1 2">DSM 44969</strain>
    </source>
</reference>